<dbReference type="RefSeq" id="WP_157992987.1">
    <property type="nucleotide sequence ID" value="NZ_QYAG01000001.1"/>
</dbReference>
<name>A0A4Q7U044_9MICO</name>
<sequence>MDVEVGDVRVHGTGELVTLSLHGEQVTMSQGEAAVLGLALTEASKED</sequence>
<evidence type="ECO:0000313" key="1">
    <source>
        <dbReference type="EMBL" id="RZT66756.1"/>
    </source>
</evidence>
<accession>A0A4Q7U044</accession>
<dbReference type="EMBL" id="SHKI01000003">
    <property type="protein sequence ID" value="RZT66756.1"/>
    <property type="molecule type" value="Genomic_DNA"/>
</dbReference>
<protein>
    <submittedName>
        <fullName evidence="1">Uncharacterized protein</fullName>
    </submittedName>
</protein>
<organism evidence="1 2">
    <name type="scientific">Leucobacter luti</name>
    <dbReference type="NCBI Taxonomy" id="340320"/>
    <lineage>
        <taxon>Bacteria</taxon>
        <taxon>Bacillati</taxon>
        <taxon>Actinomycetota</taxon>
        <taxon>Actinomycetes</taxon>
        <taxon>Micrococcales</taxon>
        <taxon>Microbacteriaceae</taxon>
        <taxon>Leucobacter</taxon>
    </lineage>
</organism>
<comment type="caution">
    <text evidence="1">The sequence shown here is derived from an EMBL/GenBank/DDBJ whole genome shotgun (WGS) entry which is preliminary data.</text>
</comment>
<proteinExistence type="predicted"/>
<reference evidence="1 2" key="1">
    <citation type="journal article" date="2015" name="Stand. Genomic Sci.">
        <title>Genomic Encyclopedia of Bacterial and Archaeal Type Strains, Phase III: the genomes of soil and plant-associated and newly described type strains.</title>
        <authorList>
            <person name="Whitman W.B."/>
            <person name="Woyke T."/>
            <person name="Klenk H.P."/>
            <person name="Zhou Y."/>
            <person name="Lilburn T.G."/>
            <person name="Beck B.J."/>
            <person name="De Vos P."/>
            <person name="Vandamme P."/>
            <person name="Eisen J.A."/>
            <person name="Garrity G."/>
            <person name="Hugenholtz P."/>
            <person name="Kyrpides N.C."/>
        </authorList>
    </citation>
    <scope>NUCLEOTIDE SEQUENCE [LARGE SCALE GENOMIC DNA]</scope>
    <source>
        <strain evidence="1 2">RF6</strain>
    </source>
</reference>
<evidence type="ECO:0000313" key="2">
    <source>
        <dbReference type="Proteomes" id="UP000291832"/>
    </source>
</evidence>
<gene>
    <name evidence="1" type="ORF">EV139_0883</name>
</gene>
<dbReference type="Proteomes" id="UP000291832">
    <property type="component" value="Unassembled WGS sequence"/>
</dbReference>
<keyword evidence="2" id="KW-1185">Reference proteome</keyword>
<dbReference type="AlphaFoldDB" id="A0A4Q7U044"/>